<evidence type="ECO:0000256" key="3">
    <source>
        <dbReference type="ARBA" id="ARBA00022777"/>
    </source>
</evidence>
<feature type="domain" description="Carbohydrate kinase PfkB" evidence="5">
    <location>
        <begin position="19"/>
        <end position="137"/>
    </location>
</feature>
<protein>
    <recommendedName>
        <fullName evidence="5">Carbohydrate kinase PfkB domain-containing protein</fullName>
    </recommendedName>
</protein>
<reference evidence="7" key="1">
    <citation type="journal article" date="2021" name="Int. J. Syst. Evol. Microbiol.">
        <title>Actinocatenispora comari sp. nov., an endophytic actinomycete isolated from aerial parts of Comarum salesowianum.</title>
        <authorList>
            <person name="Oyunbileg N."/>
            <person name="Iizaka Y."/>
            <person name="Hamada M."/>
            <person name="Davaapurev B.O."/>
            <person name="Fukumoto A."/>
            <person name="Tsetseg B."/>
            <person name="Kato F."/>
            <person name="Tamura T."/>
            <person name="Batkhuu J."/>
            <person name="Anzai Y."/>
        </authorList>
    </citation>
    <scope>NUCLEOTIDE SEQUENCE [LARGE SCALE GENOMIC DNA]</scope>
    <source>
        <strain evidence="7">NUM-2625</strain>
    </source>
</reference>
<evidence type="ECO:0000256" key="4">
    <source>
        <dbReference type="SAM" id="MobiDB-lite"/>
    </source>
</evidence>
<name>A0A8J4AD82_9ACTN</name>
<dbReference type="InterPro" id="IPR052700">
    <property type="entry name" value="Carb_kinase_PfkB-like"/>
</dbReference>
<dbReference type="RefSeq" id="WP_225918557.1">
    <property type="nucleotide sequence ID" value="NZ_BOPO01000047.1"/>
</dbReference>
<feature type="domain" description="Carbohydrate kinase PfkB" evidence="5">
    <location>
        <begin position="219"/>
        <end position="383"/>
    </location>
</feature>
<dbReference type="Pfam" id="PF00294">
    <property type="entry name" value="PfkB"/>
    <property type="match status" value="2"/>
</dbReference>
<dbReference type="InterPro" id="IPR011611">
    <property type="entry name" value="PfkB_dom"/>
</dbReference>
<dbReference type="InterPro" id="IPR002173">
    <property type="entry name" value="Carboh/pur_kinase_PfkB_CS"/>
</dbReference>
<evidence type="ECO:0000256" key="2">
    <source>
        <dbReference type="ARBA" id="ARBA00022679"/>
    </source>
</evidence>
<feature type="compositionally biased region" description="Low complexity" evidence="4">
    <location>
        <begin position="159"/>
        <end position="169"/>
    </location>
</feature>
<dbReference type="AlphaFoldDB" id="A0A8J4AD82"/>
<keyword evidence="2" id="KW-0808">Transferase</keyword>
<dbReference type="Gene3D" id="3.40.1190.20">
    <property type="match status" value="2"/>
</dbReference>
<evidence type="ECO:0000259" key="5">
    <source>
        <dbReference type="Pfam" id="PF00294"/>
    </source>
</evidence>
<keyword evidence="3" id="KW-0418">Kinase</keyword>
<keyword evidence="7" id="KW-1185">Reference proteome</keyword>
<dbReference type="SUPFAM" id="SSF53613">
    <property type="entry name" value="Ribokinase-like"/>
    <property type="match status" value="2"/>
</dbReference>
<dbReference type="PANTHER" id="PTHR43320">
    <property type="entry name" value="SUGAR KINASE"/>
    <property type="match status" value="1"/>
</dbReference>
<evidence type="ECO:0000256" key="1">
    <source>
        <dbReference type="ARBA" id="ARBA00010688"/>
    </source>
</evidence>
<sequence length="384" mass="36702">MPADHPAAPSGDGAAPGRVLVVGDIATDVVAVLPAPLAGGLALGTDTAVRIGLTPGGSAANTATWLAGTGTPVTLIAAVGADSAGDARLAELSAAGVRPAVARVAAPTGAIVVLSDPQERTMLCDRGANQLLPVEHVTAAVRAAAHPAGSGPADGPGSTGPADGSDSPDLAGRSDSSDLAGRSGGTGLAGEPGNTDLVDAAGRAGPAGGTRGADVAGGAAWLHLSAYPLFDPGSAPAALAALATAREVGLRVSVDAASAGPLAAAGGAAHDWLRGIDLLFANLDEARVLVGDPAADPVDAARSLTVLARSVVVKLGAAGAIRVDGDRLVRVDAVPVEVVDPTGAGDAFAAGLLAAELAGADAMTALRAGAALGARAVSQLGARP</sequence>
<dbReference type="Proteomes" id="UP000614996">
    <property type="component" value="Unassembled WGS sequence"/>
</dbReference>
<feature type="region of interest" description="Disordered" evidence="4">
    <location>
        <begin position="144"/>
        <end position="212"/>
    </location>
</feature>
<dbReference type="EMBL" id="BOPO01000047">
    <property type="protein sequence ID" value="GIL27530.1"/>
    <property type="molecule type" value="Genomic_DNA"/>
</dbReference>
<proteinExistence type="inferred from homology"/>
<dbReference type="PANTHER" id="PTHR43320:SF3">
    <property type="entry name" value="CARBOHYDRATE KINASE PFKB DOMAIN-CONTAINING PROTEIN"/>
    <property type="match status" value="1"/>
</dbReference>
<organism evidence="6 7">
    <name type="scientific">Actinocatenispora comari</name>
    <dbReference type="NCBI Taxonomy" id="2807577"/>
    <lineage>
        <taxon>Bacteria</taxon>
        <taxon>Bacillati</taxon>
        <taxon>Actinomycetota</taxon>
        <taxon>Actinomycetes</taxon>
        <taxon>Micromonosporales</taxon>
        <taxon>Micromonosporaceae</taxon>
        <taxon>Actinocatenispora</taxon>
    </lineage>
</organism>
<dbReference type="GO" id="GO:0016301">
    <property type="term" value="F:kinase activity"/>
    <property type="evidence" value="ECO:0007669"/>
    <property type="project" value="UniProtKB-KW"/>
</dbReference>
<dbReference type="PROSITE" id="PS00584">
    <property type="entry name" value="PFKB_KINASES_2"/>
    <property type="match status" value="1"/>
</dbReference>
<gene>
    <name evidence="6" type="ORF">NUM_27840</name>
</gene>
<comment type="caution">
    <text evidence="6">The sequence shown here is derived from an EMBL/GenBank/DDBJ whole genome shotgun (WGS) entry which is preliminary data.</text>
</comment>
<accession>A0A8J4AD82</accession>
<comment type="similarity">
    <text evidence="1">Belongs to the carbohydrate kinase PfkB family.</text>
</comment>
<evidence type="ECO:0000313" key="6">
    <source>
        <dbReference type="EMBL" id="GIL27530.1"/>
    </source>
</evidence>
<evidence type="ECO:0000313" key="7">
    <source>
        <dbReference type="Proteomes" id="UP000614996"/>
    </source>
</evidence>
<dbReference type="InterPro" id="IPR029056">
    <property type="entry name" value="Ribokinase-like"/>
</dbReference>